<keyword evidence="13 24" id="KW-1133">Transmembrane helix</keyword>
<dbReference type="GO" id="GO:0042593">
    <property type="term" value="P:glucose homeostasis"/>
    <property type="evidence" value="ECO:0007669"/>
    <property type="project" value="TreeGrafter"/>
</dbReference>
<dbReference type="SMART" id="SM00060">
    <property type="entry name" value="FN3"/>
    <property type="match status" value="3"/>
</dbReference>
<dbReference type="SMART" id="SM00261">
    <property type="entry name" value="FU"/>
    <property type="match status" value="1"/>
</dbReference>
<keyword evidence="11" id="KW-0418">Kinase</keyword>
<dbReference type="PROSITE" id="PS50011">
    <property type="entry name" value="PROTEIN_KINASE_DOM"/>
    <property type="match status" value="1"/>
</dbReference>
<keyword evidence="16" id="KW-1015">Disulfide bond</keyword>
<dbReference type="InterPro" id="IPR008266">
    <property type="entry name" value="Tyr_kinase_AS"/>
</dbReference>
<dbReference type="Gene3D" id="2.10.220.10">
    <property type="entry name" value="Hormone Receptor, Insulin-like Growth Factor Receptor 1, Chain A, domain 2"/>
    <property type="match status" value="1"/>
</dbReference>
<feature type="region of interest" description="Disordered" evidence="23">
    <location>
        <begin position="832"/>
        <end position="858"/>
    </location>
</feature>
<feature type="compositionally biased region" description="Basic and acidic residues" evidence="23">
    <location>
        <begin position="832"/>
        <end position="847"/>
    </location>
</feature>
<dbReference type="Proteomes" id="UP001154078">
    <property type="component" value="Chromosome 8"/>
</dbReference>
<dbReference type="PANTHER" id="PTHR24416">
    <property type="entry name" value="TYROSINE-PROTEIN KINASE RECEPTOR"/>
    <property type="match status" value="1"/>
</dbReference>
<evidence type="ECO:0000256" key="22">
    <source>
        <dbReference type="RuleBase" id="RU000312"/>
    </source>
</evidence>
<comment type="cofactor">
    <cofactor evidence="1">
        <name>Mn(2+)</name>
        <dbReference type="ChEBI" id="CHEBI:29035"/>
    </cofactor>
</comment>
<dbReference type="EC" id="2.7.10.1" evidence="22"/>
<dbReference type="SUPFAM" id="SSF49265">
    <property type="entry name" value="Fibronectin type III"/>
    <property type="match status" value="3"/>
</dbReference>
<dbReference type="InterPro" id="IPR001245">
    <property type="entry name" value="Ser-Thr/Tyr_kinase_cat_dom"/>
</dbReference>
<evidence type="ECO:0000256" key="13">
    <source>
        <dbReference type="ARBA" id="ARBA00022989"/>
    </source>
</evidence>
<keyword evidence="10 21" id="KW-0547">Nucleotide-binding</keyword>
<feature type="compositionally biased region" description="Acidic residues" evidence="23">
    <location>
        <begin position="1418"/>
        <end position="1436"/>
    </location>
</feature>
<evidence type="ECO:0000256" key="18">
    <source>
        <dbReference type="ARBA" id="ARBA00023180"/>
    </source>
</evidence>
<dbReference type="Gene3D" id="2.60.40.10">
    <property type="entry name" value="Immunoglobulins"/>
    <property type="match status" value="4"/>
</dbReference>
<dbReference type="FunFam" id="3.80.20.20:FF:000001">
    <property type="entry name" value="Tyrosine-protein kinase receptor"/>
    <property type="match status" value="1"/>
</dbReference>
<keyword evidence="7" id="KW-0479">Metal-binding</keyword>
<keyword evidence="18" id="KW-0325">Glycoprotein</keyword>
<evidence type="ECO:0000259" key="26">
    <source>
        <dbReference type="PROSITE" id="PS50853"/>
    </source>
</evidence>
<evidence type="ECO:0000259" key="25">
    <source>
        <dbReference type="PROSITE" id="PS50011"/>
    </source>
</evidence>
<comment type="similarity">
    <text evidence="22">Belongs to the protein kinase superfamily. Tyr protein kinase family. Insulin receptor subfamily.</text>
</comment>
<evidence type="ECO:0000256" key="11">
    <source>
        <dbReference type="ARBA" id="ARBA00022777"/>
    </source>
</evidence>
<dbReference type="GO" id="GO:0051897">
    <property type="term" value="P:positive regulation of phosphatidylinositol 3-kinase/protein kinase B signal transduction"/>
    <property type="evidence" value="ECO:0007669"/>
    <property type="project" value="TreeGrafter"/>
</dbReference>
<dbReference type="PROSITE" id="PS50853">
    <property type="entry name" value="FN3"/>
    <property type="match status" value="3"/>
</dbReference>
<dbReference type="Pfam" id="PF07714">
    <property type="entry name" value="PK_Tyr_Ser-Thr"/>
    <property type="match status" value="1"/>
</dbReference>
<sequence length="1463" mass="166546">MADKFPTSSACEVPPPRRAPSEAATAAAKRRFRLQQRVLFSVKRSFVLYLAVLAAFVPPGLQAYARAQQLSVSNSTLPNNQSGICKSMDIRNTLDTFKRLEGCRVVEGFVQVLLFDNVNETKLAELSFPDLTEITDYLLLYRVNGLRSVGQLFPNLAVIRGENLFLHEYAFVIFEMSHLQEISLYSLQDITKGLVRIDKNPSLCFVRSIDWAKICHEKGEHYIYNIKPDNECPICPGPGGKKEYDHEGNEIKACPNSTDPSYIDVPYGHLCWNRQHCQKICPENCLSCNEKGECCNSLCIGGCAPDDVNACVACRNYSMGFGNERKCMRDCPPGFYKYLGRCVTFRECVEMAKPPDLYPNNESDFPNKPFKVFNDSCILHCSPEYTNDYENHTCIPCQGRCRKECPGINVDSITVALQLKGCTVIKGSLEIQIRAGSNVVNQLEENLGMIEEIHGYLKIVRSFPLVSLNFFKSLKRIKGESLESSKYVFVVLDNQNLQELWEDWSNRSFRIERGSLFFHFNPKLCINKIEMLRNKTGLQPFSDLEVAKNSNGDKIACNVSELKVNVTLITSKGVVLVWRPFELDGDERQLLGYIVYSIEAPYRNVTVYDGRDACGVDDWRVDDVAKNDEKITHPLLKLKPYTQYAYYVKTYTVATERNGAQSKIKYFRTLPSMPTPPQIVQAVSYNYDSLKITWTPPHQPNGNITYYIVAGKKNANENMDSKDRDYCEDPPTEIKVVPKETQTAKTTKLNNDTCVCPDSSKPTKSKTIDETKEIARIKFENELQNIVYIKRLAQTRRKRDLNEDLLIEGSQKTFKEIVQQVKFEHDIHNALFEDKSPHSRSKRDVDKSFPNTTENPKNTVNKINNVTENGTEIWESFSFNVYGKSEFYINKLHHYTNYDITVQACREAIENDTESLCSLSSVTTSRTLKKTDADNIKNLRVSNQTEDTVTLKWDQPEHPNGVIYSYSIEYYRIKKDSQVASTGSYRDCVTHKKLKKFDRTMVYTLRENLPQGNYSLTIKVRSSAGEVSQSEKVYFLVEESSGSIVYIFVFLILFLLIAGLITWIVWRRHVKDTKAKILNPYVNPEYVSSKYVQDEWEVPREKIKLIRELGQGSFGMVWEGEASDIRGKAYVRCAVKTVNEHATNSERMEFLNEASVMKAFDTAHVVRLLGVVSQGQPTLVIMELMTNEDLKSYLRSHRLDSDNSNPNHRKQPPTLKQIYQMAIEISDGMAYLSAKKYVHRDLAARNCMVSENLTVKIGDFGMTRDVYETDYYRKGTKGLLPVRWMAPESLRDGVFSSHSDTWSYGVVLWEMATLASQPYQGLANDQVLRYVIDGGVMERPENCPDKLYGLMRMCWHPLASERPSFLKLCSLLLEDASPVFPQVSFYHSAAGIEARTSHPLPSSSILDDQTTPLRSSENDSESEEKEEEEEEEDSEQEIPTTRISFPTANGFGCPTNGAATTQC</sequence>
<dbReference type="GO" id="GO:0005899">
    <property type="term" value="C:insulin receptor complex"/>
    <property type="evidence" value="ECO:0007669"/>
    <property type="project" value="TreeGrafter"/>
</dbReference>
<feature type="compositionally biased region" description="Polar residues" evidence="23">
    <location>
        <begin position="1399"/>
        <end position="1414"/>
    </location>
</feature>
<feature type="domain" description="Fibronectin type-III" evidence="26">
    <location>
        <begin position="935"/>
        <end position="1040"/>
    </location>
</feature>
<feature type="domain" description="Fibronectin type-III" evidence="26">
    <location>
        <begin position="676"/>
        <end position="774"/>
    </location>
</feature>
<evidence type="ECO:0000256" key="14">
    <source>
        <dbReference type="ARBA" id="ARBA00023136"/>
    </source>
</evidence>
<evidence type="ECO:0000256" key="4">
    <source>
        <dbReference type="ARBA" id="ARBA00022679"/>
    </source>
</evidence>
<keyword evidence="9" id="KW-0677">Repeat</keyword>
<comment type="catalytic activity">
    <reaction evidence="20 22">
        <text>L-tyrosyl-[protein] + ATP = O-phospho-L-tyrosyl-[protein] + ADP + H(+)</text>
        <dbReference type="Rhea" id="RHEA:10596"/>
        <dbReference type="Rhea" id="RHEA-COMP:10136"/>
        <dbReference type="Rhea" id="RHEA-COMP:20101"/>
        <dbReference type="ChEBI" id="CHEBI:15378"/>
        <dbReference type="ChEBI" id="CHEBI:30616"/>
        <dbReference type="ChEBI" id="CHEBI:46858"/>
        <dbReference type="ChEBI" id="CHEBI:61978"/>
        <dbReference type="ChEBI" id="CHEBI:456216"/>
        <dbReference type="EC" id="2.7.10.1"/>
    </reaction>
</comment>
<evidence type="ECO:0000256" key="15">
    <source>
        <dbReference type="ARBA" id="ARBA00023137"/>
    </source>
</evidence>
<keyword evidence="6 22" id="KW-0812">Transmembrane</keyword>
<keyword evidence="8" id="KW-0732">Signal</keyword>
<evidence type="ECO:0000256" key="3">
    <source>
        <dbReference type="ARBA" id="ARBA00022553"/>
    </source>
</evidence>
<evidence type="ECO:0000256" key="17">
    <source>
        <dbReference type="ARBA" id="ARBA00023170"/>
    </source>
</evidence>
<evidence type="ECO:0000313" key="28">
    <source>
        <dbReference type="Proteomes" id="UP001154078"/>
    </source>
</evidence>
<dbReference type="Pfam" id="PF00757">
    <property type="entry name" value="Furin-like"/>
    <property type="match status" value="1"/>
</dbReference>
<proteinExistence type="inferred from homology"/>
<dbReference type="InterPro" id="IPR009030">
    <property type="entry name" value="Growth_fac_rcpt_cys_sf"/>
</dbReference>
<dbReference type="InterPro" id="IPR050122">
    <property type="entry name" value="RTK"/>
</dbReference>
<dbReference type="InterPro" id="IPR000719">
    <property type="entry name" value="Prot_kinase_dom"/>
</dbReference>
<dbReference type="Gene3D" id="3.30.200.20">
    <property type="entry name" value="Phosphorylase Kinase, domain 1"/>
    <property type="match status" value="1"/>
</dbReference>
<evidence type="ECO:0000256" key="6">
    <source>
        <dbReference type="ARBA" id="ARBA00022692"/>
    </source>
</evidence>
<feature type="binding site" evidence="21">
    <location>
        <position position="1136"/>
    </location>
    <ligand>
        <name>ATP</name>
        <dbReference type="ChEBI" id="CHEBI:30616"/>
    </ligand>
</feature>
<dbReference type="GO" id="GO:0005524">
    <property type="term" value="F:ATP binding"/>
    <property type="evidence" value="ECO:0007669"/>
    <property type="project" value="UniProtKB-UniRule"/>
</dbReference>
<accession>A0A9P0FLZ5</accession>
<dbReference type="InterPro" id="IPR006211">
    <property type="entry name" value="Furin-like_Cys-rich_dom"/>
</dbReference>
<evidence type="ECO:0000256" key="1">
    <source>
        <dbReference type="ARBA" id="ARBA00001936"/>
    </source>
</evidence>
<dbReference type="InterPro" id="IPR011009">
    <property type="entry name" value="Kinase-like_dom_sf"/>
</dbReference>
<dbReference type="SMART" id="SM00219">
    <property type="entry name" value="TyrKc"/>
    <property type="match status" value="1"/>
</dbReference>
<dbReference type="InterPro" id="IPR036941">
    <property type="entry name" value="Rcpt_L-dom_sf"/>
</dbReference>
<feature type="domain" description="Protein kinase" evidence="25">
    <location>
        <begin position="1103"/>
        <end position="1380"/>
    </location>
</feature>
<keyword evidence="5" id="KW-0165">Cleavage on pair of basic residues</keyword>
<gene>
    <name evidence="27" type="ORF">MELIAE_LOCUS11758</name>
</gene>
<evidence type="ECO:0000256" key="10">
    <source>
        <dbReference type="ARBA" id="ARBA00022741"/>
    </source>
</evidence>
<dbReference type="InterPro" id="IPR020635">
    <property type="entry name" value="Tyr_kinase_cat_dom"/>
</dbReference>
<comment type="subcellular location">
    <subcellularLocation>
        <location evidence="2">Membrane</location>
        <topology evidence="2">Single-pass type I membrane protein</topology>
    </subcellularLocation>
</comment>
<keyword evidence="19" id="KW-0464">Manganese</keyword>
<dbReference type="GO" id="GO:0046872">
    <property type="term" value="F:metal ion binding"/>
    <property type="evidence" value="ECO:0007669"/>
    <property type="project" value="UniProtKB-KW"/>
</dbReference>
<dbReference type="OrthoDB" id="5809444at2759"/>
<organism evidence="27 28">
    <name type="scientific">Brassicogethes aeneus</name>
    <name type="common">Rape pollen beetle</name>
    <name type="synonym">Meligethes aeneus</name>
    <dbReference type="NCBI Taxonomy" id="1431903"/>
    <lineage>
        <taxon>Eukaryota</taxon>
        <taxon>Metazoa</taxon>
        <taxon>Ecdysozoa</taxon>
        <taxon>Arthropoda</taxon>
        <taxon>Hexapoda</taxon>
        <taxon>Insecta</taxon>
        <taxon>Pterygota</taxon>
        <taxon>Neoptera</taxon>
        <taxon>Endopterygota</taxon>
        <taxon>Coleoptera</taxon>
        <taxon>Polyphaga</taxon>
        <taxon>Cucujiformia</taxon>
        <taxon>Nitidulidae</taxon>
        <taxon>Meligethinae</taxon>
        <taxon>Brassicogethes</taxon>
    </lineage>
</organism>
<evidence type="ECO:0000256" key="12">
    <source>
        <dbReference type="ARBA" id="ARBA00022840"/>
    </source>
</evidence>
<evidence type="ECO:0000256" key="20">
    <source>
        <dbReference type="ARBA" id="ARBA00051243"/>
    </source>
</evidence>
<dbReference type="CDD" id="cd00064">
    <property type="entry name" value="FU"/>
    <property type="match status" value="1"/>
</dbReference>
<feature type="transmembrane region" description="Helical" evidence="24">
    <location>
        <begin position="1044"/>
        <end position="1066"/>
    </location>
</feature>
<dbReference type="InterPro" id="IPR000494">
    <property type="entry name" value="Rcpt_L-dom"/>
</dbReference>
<dbReference type="PRINTS" id="PR00109">
    <property type="entry name" value="TYRKINASE"/>
</dbReference>
<keyword evidence="4" id="KW-0808">Transferase</keyword>
<dbReference type="CDD" id="cd05032">
    <property type="entry name" value="PTKc_InsR_like"/>
    <property type="match status" value="1"/>
</dbReference>
<keyword evidence="12 21" id="KW-0067">ATP-binding</keyword>
<dbReference type="PROSITE" id="PS00239">
    <property type="entry name" value="RECEPTOR_TYR_KIN_II"/>
    <property type="match status" value="1"/>
</dbReference>
<dbReference type="GO" id="GO:0030424">
    <property type="term" value="C:axon"/>
    <property type="evidence" value="ECO:0007669"/>
    <property type="project" value="TreeGrafter"/>
</dbReference>
<keyword evidence="14 24" id="KW-0472">Membrane</keyword>
<dbReference type="InterPro" id="IPR017441">
    <property type="entry name" value="Protein_kinase_ATP_BS"/>
</dbReference>
<evidence type="ECO:0000256" key="8">
    <source>
        <dbReference type="ARBA" id="ARBA00022729"/>
    </source>
</evidence>
<dbReference type="FunFam" id="1.10.510.10:FF:000528">
    <property type="entry name" value="Tyrosine-protein kinase receptor"/>
    <property type="match status" value="1"/>
</dbReference>
<dbReference type="InterPro" id="IPR002011">
    <property type="entry name" value="Tyr_kinase_rcpt_2_CS"/>
</dbReference>
<keyword evidence="17 22" id="KW-0675">Receptor</keyword>
<dbReference type="InterPro" id="IPR006212">
    <property type="entry name" value="Furin_repeat"/>
</dbReference>
<dbReference type="FunFam" id="3.30.200.20:FF:000026">
    <property type="entry name" value="Tyrosine-protein kinase receptor"/>
    <property type="match status" value="1"/>
</dbReference>
<feature type="compositionally biased region" description="Polar residues" evidence="23">
    <location>
        <begin position="1"/>
        <end position="10"/>
    </location>
</feature>
<dbReference type="Gene3D" id="3.80.20.20">
    <property type="entry name" value="Receptor L-domain"/>
    <property type="match status" value="2"/>
</dbReference>
<keyword evidence="3 22" id="KW-0597">Phosphoprotein</keyword>
<dbReference type="PANTHER" id="PTHR24416:SF525">
    <property type="entry name" value="INSULIN-LIKE RECEPTOR"/>
    <property type="match status" value="1"/>
</dbReference>
<dbReference type="InterPro" id="IPR036116">
    <property type="entry name" value="FN3_sf"/>
</dbReference>
<evidence type="ECO:0000256" key="2">
    <source>
        <dbReference type="ARBA" id="ARBA00004479"/>
    </source>
</evidence>
<keyword evidence="15" id="KW-0829">Tyrosine-protein kinase</keyword>
<feature type="compositionally biased region" description="Polar residues" evidence="23">
    <location>
        <begin position="1438"/>
        <end position="1447"/>
    </location>
</feature>
<dbReference type="GO" id="GO:0005009">
    <property type="term" value="F:insulin receptor activity"/>
    <property type="evidence" value="ECO:0007669"/>
    <property type="project" value="TreeGrafter"/>
</dbReference>
<dbReference type="GO" id="GO:0043560">
    <property type="term" value="F:insulin receptor substrate binding"/>
    <property type="evidence" value="ECO:0007669"/>
    <property type="project" value="TreeGrafter"/>
</dbReference>
<feature type="domain" description="Fibronectin type-III" evidence="26">
    <location>
        <begin position="558"/>
        <end position="672"/>
    </location>
</feature>
<evidence type="ECO:0000256" key="24">
    <source>
        <dbReference type="SAM" id="Phobius"/>
    </source>
</evidence>
<evidence type="ECO:0000256" key="16">
    <source>
        <dbReference type="ARBA" id="ARBA00023157"/>
    </source>
</evidence>
<dbReference type="CDD" id="cd00063">
    <property type="entry name" value="FN3"/>
    <property type="match status" value="3"/>
</dbReference>
<evidence type="ECO:0000256" key="5">
    <source>
        <dbReference type="ARBA" id="ARBA00022685"/>
    </source>
</evidence>
<feature type="region of interest" description="Disordered" evidence="23">
    <location>
        <begin position="1397"/>
        <end position="1463"/>
    </location>
</feature>
<evidence type="ECO:0000256" key="23">
    <source>
        <dbReference type="SAM" id="MobiDB-lite"/>
    </source>
</evidence>
<dbReference type="SUPFAM" id="SSF57184">
    <property type="entry name" value="Growth factor receptor domain"/>
    <property type="match status" value="1"/>
</dbReference>
<dbReference type="InterPro" id="IPR013783">
    <property type="entry name" value="Ig-like_fold"/>
</dbReference>
<feature type="compositionally biased region" description="Polar residues" evidence="23">
    <location>
        <begin position="849"/>
        <end position="858"/>
    </location>
</feature>
<reference evidence="27" key="1">
    <citation type="submission" date="2021-12" db="EMBL/GenBank/DDBJ databases">
        <authorList>
            <person name="King R."/>
        </authorList>
    </citation>
    <scope>NUCLEOTIDE SEQUENCE</scope>
</reference>
<dbReference type="Gene3D" id="1.10.510.10">
    <property type="entry name" value="Transferase(Phosphotransferase) domain 1"/>
    <property type="match status" value="1"/>
</dbReference>
<evidence type="ECO:0000313" key="27">
    <source>
        <dbReference type="EMBL" id="CAH0562735.1"/>
    </source>
</evidence>
<dbReference type="PROSITE" id="PS00109">
    <property type="entry name" value="PROTEIN_KINASE_TYR"/>
    <property type="match status" value="1"/>
</dbReference>
<dbReference type="GO" id="GO:0043410">
    <property type="term" value="P:positive regulation of MAPK cascade"/>
    <property type="evidence" value="ECO:0007669"/>
    <property type="project" value="TreeGrafter"/>
</dbReference>
<dbReference type="PROSITE" id="PS00107">
    <property type="entry name" value="PROTEIN_KINASE_ATP"/>
    <property type="match status" value="1"/>
</dbReference>
<evidence type="ECO:0000256" key="9">
    <source>
        <dbReference type="ARBA" id="ARBA00022737"/>
    </source>
</evidence>
<name>A0A9P0FLZ5_BRAAE</name>
<keyword evidence="28" id="KW-1185">Reference proteome</keyword>
<dbReference type="EMBL" id="OV121139">
    <property type="protein sequence ID" value="CAH0562735.1"/>
    <property type="molecule type" value="Genomic_DNA"/>
</dbReference>
<dbReference type="InterPro" id="IPR003961">
    <property type="entry name" value="FN3_dom"/>
</dbReference>
<evidence type="ECO:0000256" key="19">
    <source>
        <dbReference type="ARBA" id="ARBA00023211"/>
    </source>
</evidence>
<feature type="region of interest" description="Disordered" evidence="23">
    <location>
        <begin position="1"/>
        <end position="24"/>
    </location>
</feature>
<dbReference type="SUPFAM" id="SSF56112">
    <property type="entry name" value="Protein kinase-like (PK-like)"/>
    <property type="match status" value="1"/>
</dbReference>
<evidence type="ECO:0000256" key="7">
    <source>
        <dbReference type="ARBA" id="ARBA00022723"/>
    </source>
</evidence>
<dbReference type="Pfam" id="PF01030">
    <property type="entry name" value="Recep_L_domain"/>
    <property type="match status" value="2"/>
</dbReference>
<dbReference type="Pfam" id="PF00041">
    <property type="entry name" value="fn3"/>
    <property type="match status" value="1"/>
</dbReference>
<evidence type="ECO:0000256" key="21">
    <source>
        <dbReference type="PROSITE-ProRule" id="PRU10141"/>
    </source>
</evidence>
<dbReference type="SUPFAM" id="SSF52058">
    <property type="entry name" value="L domain-like"/>
    <property type="match status" value="2"/>
</dbReference>
<protein>
    <recommendedName>
        <fullName evidence="22">Tyrosine-protein kinase receptor</fullName>
        <ecNumber evidence="22">2.7.10.1</ecNumber>
    </recommendedName>
</protein>